<dbReference type="InterPro" id="IPR050428">
    <property type="entry name" value="TCS_sensor_his_kinase"/>
</dbReference>
<dbReference type="Gene3D" id="1.10.287.130">
    <property type="match status" value="1"/>
</dbReference>
<keyword evidence="8 11" id="KW-1133">Transmembrane helix</keyword>
<organism evidence="14 15">
    <name type="scientific">Rosistilla carotiformis</name>
    <dbReference type="NCBI Taxonomy" id="2528017"/>
    <lineage>
        <taxon>Bacteria</taxon>
        <taxon>Pseudomonadati</taxon>
        <taxon>Planctomycetota</taxon>
        <taxon>Planctomycetia</taxon>
        <taxon>Pirellulales</taxon>
        <taxon>Pirellulaceae</taxon>
        <taxon>Rosistilla</taxon>
    </lineage>
</organism>
<comment type="catalytic activity">
    <reaction evidence="1">
        <text>ATP + protein L-histidine = ADP + protein N-phospho-L-histidine.</text>
        <dbReference type="EC" id="2.7.13.3"/>
    </reaction>
</comment>
<evidence type="ECO:0000256" key="11">
    <source>
        <dbReference type="SAM" id="Phobius"/>
    </source>
</evidence>
<evidence type="ECO:0000313" key="15">
    <source>
        <dbReference type="Proteomes" id="UP000315082"/>
    </source>
</evidence>
<dbReference type="Gene3D" id="3.30.565.10">
    <property type="entry name" value="Histidine kinase-like ATPase, C-terminal domain"/>
    <property type="match status" value="1"/>
</dbReference>
<dbReference type="AlphaFoldDB" id="A0A518JT26"/>
<reference evidence="14 15" key="1">
    <citation type="submission" date="2019-02" db="EMBL/GenBank/DDBJ databases">
        <title>Deep-cultivation of Planctomycetes and their phenomic and genomic characterization uncovers novel biology.</title>
        <authorList>
            <person name="Wiegand S."/>
            <person name="Jogler M."/>
            <person name="Boedeker C."/>
            <person name="Pinto D."/>
            <person name="Vollmers J."/>
            <person name="Rivas-Marin E."/>
            <person name="Kohn T."/>
            <person name="Peeters S.H."/>
            <person name="Heuer A."/>
            <person name="Rast P."/>
            <person name="Oberbeckmann S."/>
            <person name="Bunk B."/>
            <person name="Jeske O."/>
            <person name="Meyerdierks A."/>
            <person name="Storesund J.E."/>
            <person name="Kallscheuer N."/>
            <person name="Luecker S."/>
            <person name="Lage O.M."/>
            <person name="Pohl T."/>
            <person name="Merkel B.J."/>
            <person name="Hornburger P."/>
            <person name="Mueller R.-W."/>
            <person name="Bruemmer F."/>
            <person name="Labrenz M."/>
            <person name="Spormann A.M."/>
            <person name="Op den Camp H."/>
            <person name="Overmann J."/>
            <person name="Amann R."/>
            <person name="Jetten M.S.M."/>
            <person name="Mascher T."/>
            <person name="Medema M.H."/>
            <person name="Devos D.P."/>
            <person name="Kaster A.-K."/>
            <person name="Ovreas L."/>
            <person name="Rohde M."/>
            <person name="Galperin M.Y."/>
            <person name="Jogler C."/>
        </authorList>
    </citation>
    <scope>NUCLEOTIDE SEQUENCE [LARGE SCALE GENOMIC DNA]</scope>
    <source>
        <strain evidence="14 15">Poly24</strain>
    </source>
</reference>
<evidence type="ECO:0000256" key="6">
    <source>
        <dbReference type="ARBA" id="ARBA00022692"/>
    </source>
</evidence>
<dbReference type="SMART" id="SM00388">
    <property type="entry name" value="HisKA"/>
    <property type="match status" value="1"/>
</dbReference>
<evidence type="ECO:0000256" key="2">
    <source>
        <dbReference type="ARBA" id="ARBA00004370"/>
    </source>
</evidence>
<keyword evidence="15" id="KW-1185">Reference proteome</keyword>
<dbReference type="PANTHER" id="PTHR45436:SF5">
    <property type="entry name" value="SENSOR HISTIDINE KINASE TRCS"/>
    <property type="match status" value="1"/>
</dbReference>
<dbReference type="SMART" id="SM00304">
    <property type="entry name" value="HAMP"/>
    <property type="match status" value="1"/>
</dbReference>
<name>A0A518JT26_9BACT</name>
<dbReference type="Pfam" id="PF02518">
    <property type="entry name" value="HATPase_c"/>
    <property type="match status" value="1"/>
</dbReference>
<proteinExistence type="predicted"/>
<dbReference type="Proteomes" id="UP000315082">
    <property type="component" value="Chromosome"/>
</dbReference>
<keyword evidence="6 11" id="KW-0812">Transmembrane</keyword>
<dbReference type="KEGG" id="rcf:Poly24_23980"/>
<keyword evidence="7 14" id="KW-0418">Kinase</keyword>
<evidence type="ECO:0000256" key="9">
    <source>
        <dbReference type="ARBA" id="ARBA00023012"/>
    </source>
</evidence>
<dbReference type="PROSITE" id="PS50109">
    <property type="entry name" value="HIS_KIN"/>
    <property type="match status" value="1"/>
</dbReference>
<dbReference type="PANTHER" id="PTHR45436">
    <property type="entry name" value="SENSOR HISTIDINE KINASE YKOH"/>
    <property type="match status" value="1"/>
</dbReference>
<dbReference type="InterPro" id="IPR003594">
    <property type="entry name" value="HATPase_dom"/>
</dbReference>
<keyword evidence="9" id="KW-0902">Two-component regulatory system</keyword>
<evidence type="ECO:0000256" key="1">
    <source>
        <dbReference type="ARBA" id="ARBA00000085"/>
    </source>
</evidence>
<evidence type="ECO:0000256" key="8">
    <source>
        <dbReference type="ARBA" id="ARBA00022989"/>
    </source>
</evidence>
<dbReference type="GO" id="GO:0005886">
    <property type="term" value="C:plasma membrane"/>
    <property type="evidence" value="ECO:0007669"/>
    <property type="project" value="TreeGrafter"/>
</dbReference>
<accession>A0A518JT26</accession>
<feature type="domain" description="Histidine kinase" evidence="12">
    <location>
        <begin position="257"/>
        <end position="473"/>
    </location>
</feature>
<dbReference type="OrthoDB" id="9786919at2"/>
<dbReference type="InterPro" id="IPR003660">
    <property type="entry name" value="HAMP_dom"/>
</dbReference>
<dbReference type="Gene3D" id="6.10.340.10">
    <property type="match status" value="1"/>
</dbReference>
<dbReference type="InterPro" id="IPR005467">
    <property type="entry name" value="His_kinase_dom"/>
</dbReference>
<keyword evidence="5 14" id="KW-0808">Transferase</keyword>
<feature type="transmembrane region" description="Helical" evidence="11">
    <location>
        <begin position="7"/>
        <end position="29"/>
    </location>
</feature>
<evidence type="ECO:0000259" key="13">
    <source>
        <dbReference type="PROSITE" id="PS50885"/>
    </source>
</evidence>
<dbReference type="SUPFAM" id="SSF55874">
    <property type="entry name" value="ATPase domain of HSP90 chaperone/DNA topoisomerase II/histidine kinase"/>
    <property type="match status" value="1"/>
</dbReference>
<dbReference type="InterPro" id="IPR036890">
    <property type="entry name" value="HATPase_C_sf"/>
</dbReference>
<dbReference type="InterPro" id="IPR036097">
    <property type="entry name" value="HisK_dim/P_sf"/>
</dbReference>
<evidence type="ECO:0000259" key="12">
    <source>
        <dbReference type="PROSITE" id="PS50109"/>
    </source>
</evidence>
<keyword evidence="10 11" id="KW-0472">Membrane</keyword>
<evidence type="ECO:0000313" key="14">
    <source>
        <dbReference type="EMBL" id="QDV68685.1"/>
    </source>
</evidence>
<dbReference type="InterPro" id="IPR003661">
    <property type="entry name" value="HisK_dim/P_dom"/>
</dbReference>
<dbReference type="EC" id="2.7.13.3" evidence="3"/>
<dbReference type="Pfam" id="PF00512">
    <property type="entry name" value="HisKA"/>
    <property type="match status" value="1"/>
</dbReference>
<feature type="domain" description="HAMP" evidence="13">
    <location>
        <begin position="196"/>
        <end position="249"/>
    </location>
</feature>
<dbReference type="CDD" id="cd06225">
    <property type="entry name" value="HAMP"/>
    <property type="match status" value="1"/>
</dbReference>
<protein>
    <recommendedName>
        <fullName evidence="3">histidine kinase</fullName>
        <ecNumber evidence="3">2.7.13.3</ecNumber>
    </recommendedName>
</protein>
<evidence type="ECO:0000256" key="7">
    <source>
        <dbReference type="ARBA" id="ARBA00022777"/>
    </source>
</evidence>
<evidence type="ECO:0000256" key="3">
    <source>
        <dbReference type="ARBA" id="ARBA00012438"/>
    </source>
</evidence>
<evidence type="ECO:0000256" key="5">
    <source>
        <dbReference type="ARBA" id="ARBA00022679"/>
    </source>
</evidence>
<sequence>MKLTTRVSAYFLLTLAIALTIYSLVFYSVTRQHVESQFEHELRGVLNSFVAAAEIEETEVKWQPLEHSVSFGSLDEFGGVDWVVIGDKDRVVEKSRGAGKAMTSMAMELAAGNASHGDLLAPIEPNRQRRVLYHRLSAPNPVALNRELDEFDELIVVVGRSTAKRDLILSQLTLLVTLLPLVAWCVAAALGRWIVRQALRPVSAMAAQAQSIAGSDFQSRLVLQDSGDELAELGTTFNHLLDRQQAAFEQQRRFAGDAAHELRSPITVLLGQIDVTLRRTRSVDEYISTMERLRTQTHAFQEIVEALLFLARSEEETARPTMQSFHVASWLNAHAATWNGLPRAADLRLDNQIEHSIMVRGTSTLLARVLENLLSNAMKYSVSGSPIQVDATNNANHVIFRITDSGCGISATDQPHLFDPFFRSGEARRKGIAGNGLGLAIANRIATTLGGTLNVKSTLGRGSCFTLLLPIDVDGARSTANKIN</sequence>
<keyword evidence="4" id="KW-0597">Phosphoprotein</keyword>
<dbReference type="EMBL" id="CP036348">
    <property type="protein sequence ID" value="QDV68685.1"/>
    <property type="molecule type" value="Genomic_DNA"/>
</dbReference>
<dbReference type="CDD" id="cd00082">
    <property type="entry name" value="HisKA"/>
    <property type="match status" value="1"/>
</dbReference>
<dbReference type="SMART" id="SM00387">
    <property type="entry name" value="HATPase_c"/>
    <property type="match status" value="1"/>
</dbReference>
<comment type="subcellular location">
    <subcellularLocation>
        <location evidence="2">Membrane</location>
    </subcellularLocation>
</comment>
<gene>
    <name evidence="14" type="primary">arlS_1</name>
    <name evidence="14" type="ORF">Poly24_23980</name>
</gene>
<evidence type="ECO:0000256" key="10">
    <source>
        <dbReference type="ARBA" id="ARBA00023136"/>
    </source>
</evidence>
<dbReference type="SUPFAM" id="SSF47384">
    <property type="entry name" value="Homodimeric domain of signal transducing histidine kinase"/>
    <property type="match status" value="1"/>
</dbReference>
<dbReference type="PROSITE" id="PS50885">
    <property type="entry name" value="HAMP"/>
    <property type="match status" value="1"/>
</dbReference>
<dbReference type="Pfam" id="PF00672">
    <property type="entry name" value="HAMP"/>
    <property type="match status" value="1"/>
</dbReference>
<dbReference type="FunFam" id="3.30.565.10:FF:000006">
    <property type="entry name" value="Sensor histidine kinase WalK"/>
    <property type="match status" value="1"/>
</dbReference>
<dbReference type="SUPFAM" id="SSF158472">
    <property type="entry name" value="HAMP domain-like"/>
    <property type="match status" value="1"/>
</dbReference>
<dbReference type="PRINTS" id="PR00344">
    <property type="entry name" value="BCTRLSENSOR"/>
</dbReference>
<dbReference type="RefSeq" id="WP_145094938.1">
    <property type="nucleotide sequence ID" value="NZ_CP036348.1"/>
</dbReference>
<evidence type="ECO:0000256" key="4">
    <source>
        <dbReference type="ARBA" id="ARBA00022553"/>
    </source>
</evidence>
<dbReference type="InterPro" id="IPR004358">
    <property type="entry name" value="Sig_transdc_His_kin-like_C"/>
</dbReference>
<dbReference type="GO" id="GO:0000155">
    <property type="term" value="F:phosphorelay sensor kinase activity"/>
    <property type="evidence" value="ECO:0007669"/>
    <property type="project" value="InterPro"/>
</dbReference>